<sequence>MVSGAGAMEIYKSNLWCFEALSFLNTSNPIRPSQSNLDNLPISQNDNEPELIFNGTIEELMDTNNVDITQATDSFTRPSTSSSFRSDTEEQDLQTPSLKRRKLKRVQDPTVAVTLMEKATSLLESANQPSKDDLDAIDTFLMSIGTEMRTIKSPVRCRLLRRKIVNLIHETIDQEEEREENI</sequence>
<dbReference type="Proteomes" id="UP001566132">
    <property type="component" value="Unassembled WGS sequence"/>
</dbReference>
<reference evidence="2 3" key="1">
    <citation type="submission" date="2024-05" db="EMBL/GenBank/DDBJ databases">
        <title>Genetic variation in Jamaican populations of the coffee berry borer (Hypothenemus hampei).</title>
        <authorList>
            <person name="Errbii M."/>
            <person name="Myrie A."/>
        </authorList>
    </citation>
    <scope>NUCLEOTIDE SEQUENCE [LARGE SCALE GENOMIC DNA]</scope>
    <source>
        <strain evidence="2">JA-Hopewell-2020-01-JO</strain>
        <tissue evidence="2">Whole body</tissue>
    </source>
</reference>
<evidence type="ECO:0008006" key="4">
    <source>
        <dbReference type="Google" id="ProtNLM"/>
    </source>
</evidence>
<proteinExistence type="predicted"/>
<feature type="region of interest" description="Disordered" evidence="1">
    <location>
        <begin position="70"/>
        <end position="105"/>
    </location>
</feature>
<dbReference type="AlphaFoldDB" id="A0ABD1E1Z8"/>
<organism evidence="2 3">
    <name type="scientific">Hypothenemus hampei</name>
    <name type="common">Coffee berry borer</name>
    <dbReference type="NCBI Taxonomy" id="57062"/>
    <lineage>
        <taxon>Eukaryota</taxon>
        <taxon>Metazoa</taxon>
        <taxon>Ecdysozoa</taxon>
        <taxon>Arthropoda</taxon>
        <taxon>Hexapoda</taxon>
        <taxon>Insecta</taxon>
        <taxon>Pterygota</taxon>
        <taxon>Neoptera</taxon>
        <taxon>Endopterygota</taxon>
        <taxon>Coleoptera</taxon>
        <taxon>Polyphaga</taxon>
        <taxon>Cucujiformia</taxon>
        <taxon>Curculionidae</taxon>
        <taxon>Scolytinae</taxon>
        <taxon>Hypothenemus</taxon>
    </lineage>
</organism>
<keyword evidence="3" id="KW-1185">Reference proteome</keyword>
<evidence type="ECO:0000313" key="2">
    <source>
        <dbReference type="EMBL" id="KAL1488708.1"/>
    </source>
</evidence>
<accession>A0ABD1E1Z8</accession>
<protein>
    <recommendedName>
        <fullName evidence="4">BESS domain-containing protein</fullName>
    </recommendedName>
</protein>
<evidence type="ECO:0000313" key="3">
    <source>
        <dbReference type="Proteomes" id="UP001566132"/>
    </source>
</evidence>
<comment type="caution">
    <text evidence="2">The sequence shown here is derived from an EMBL/GenBank/DDBJ whole genome shotgun (WGS) entry which is preliminary data.</text>
</comment>
<evidence type="ECO:0000256" key="1">
    <source>
        <dbReference type="SAM" id="MobiDB-lite"/>
    </source>
</evidence>
<feature type="compositionally biased region" description="Low complexity" evidence="1">
    <location>
        <begin position="72"/>
        <end position="85"/>
    </location>
</feature>
<gene>
    <name evidence="2" type="ORF">ABEB36_014507</name>
</gene>
<dbReference type="EMBL" id="JBDJPC010000013">
    <property type="protein sequence ID" value="KAL1488708.1"/>
    <property type="molecule type" value="Genomic_DNA"/>
</dbReference>
<name>A0ABD1E1Z8_HYPHA</name>